<dbReference type="CDD" id="cd06186">
    <property type="entry name" value="NOX_Duox_like_FAD_NADP"/>
    <property type="match status" value="1"/>
</dbReference>
<dbReference type="InterPro" id="IPR013112">
    <property type="entry name" value="FAD-bd_8"/>
</dbReference>
<protein>
    <submittedName>
        <fullName evidence="10">Ferric reductase like transmembrane component-domain-containing protein</fullName>
    </submittedName>
</protein>
<keyword evidence="6 8" id="KW-0472">Membrane</keyword>
<feature type="compositionally biased region" description="Polar residues" evidence="7">
    <location>
        <begin position="122"/>
        <end position="133"/>
    </location>
</feature>
<dbReference type="InterPro" id="IPR039261">
    <property type="entry name" value="FNR_nucleotide-bd"/>
</dbReference>
<evidence type="ECO:0000256" key="1">
    <source>
        <dbReference type="ARBA" id="ARBA00004141"/>
    </source>
</evidence>
<dbReference type="GO" id="GO:0005886">
    <property type="term" value="C:plasma membrane"/>
    <property type="evidence" value="ECO:0007669"/>
    <property type="project" value="TreeGrafter"/>
</dbReference>
<keyword evidence="3 8" id="KW-0812">Transmembrane</keyword>
<organism evidence="10 11">
    <name type="scientific">Echria macrotheca</name>
    <dbReference type="NCBI Taxonomy" id="438768"/>
    <lineage>
        <taxon>Eukaryota</taxon>
        <taxon>Fungi</taxon>
        <taxon>Dikarya</taxon>
        <taxon>Ascomycota</taxon>
        <taxon>Pezizomycotina</taxon>
        <taxon>Sordariomycetes</taxon>
        <taxon>Sordariomycetidae</taxon>
        <taxon>Sordariales</taxon>
        <taxon>Schizotheciaceae</taxon>
        <taxon>Echria</taxon>
    </lineage>
</organism>
<feature type="transmembrane region" description="Helical" evidence="8">
    <location>
        <begin position="187"/>
        <end position="204"/>
    </location>
</feature>
<dbReference type="InterPro" id="IPR013130">
    <property type="entry name" value="Fe3_Rdtase_TM_dom"/>
</dbReference>
<dbReference type="SFLD" id="SFLDS00052">
    <property type="entry name" value="Ferric_Reductase_Domain"/>
    <property type="match status" value="1"/>
</dbReference>
<evidence type="ECO:0000256" key="8">
    <source>
        <dbReference type="SAM" id="Phobius"/>
    </source>
</evidence>
<feature type="transmembrane region" description="Helical" evidence="8">
    <location>
        <begin position="210"/>
        <end position="232"/>
    </location>
</feature>
<keyword evidence="4 8" id="KW-1133">Transmembrane helix</keyword>
<dbReference type="Gene3D" id="3.40.50.80">
    <property type="entry name" value="Nucleotide-binding domain of ferredoxin-NADP reductase (FNR) module"/>
    <property type="match status" value="1"/>
</dbReference>
<dbReference type="GO" id="GO:0006826">
    <property type="term" value="P:iron ion transport"/>
    <property type="evidence" value="ECO:0007669"/>
    <property type="project" value="TreeGrafter"/>
</dbReference>
<comment type="caution">
    <text evidence="10">The sequence shown here is derived from an EMBL/GenBank/DDBJ whole genome shotgun (WGS) entry which is preliminary data.</text>
</comment>
<feature type="transmembrane region" description="Helical" evidence="8">
    <location>
        <begin position="66"/>
        <end position="86"/>
    </location>
</feature>
<dbReference type="SFLD" id="SFLDG01168">
    <property type="entry name" value="Ferric_reductase_subgroup_(FRE"/>
    <property type="match status" value="1"/>
</dbReference>
<evidence type="ECO:0000256" key="2">
    <source>
        <dbReference type="ARBA" id="ARBA00022448"/>
    </source>
</evidence>
<gene>
    <name evidence="10" type="ORF">QBC47DRAFT_394495</name>
</gene>
<dbReference type="Proteomes" id="UP001239445">
    <property type="component" value="Unassembled WGS sequence"/>
</dbReference>
<feature type="transmembrane region" description="Helical" evidence="8">
    <location>
        <begin position="293"/>
        <end position="312"/>
    </location>
</feature>
<evidence type="ECO:0000313" key="10">
    <source>
        <dbReference type="EMBL" id="KAK1750318.1"/>
    </source>
</evidence>
<evidence type="ECO:0000256" key="6">
    <source>
        <dbReference type="ARBA" id="ARBA00023136"/>
    </source>
</evidence>
<accession>A0AAJ0B4P9</accession>
<dbReference type="PANTHER" id="PTHR32361:SF28">
    <property type="entry name" value="FRP1P"/>
    <property type="match status" value="1"/>
</dbReference>
<dbReference type="GO" id="GO:0015677">
    <property type="term" value="P:copper ion import"/>
    <property type="evidence" value="ECO:0007669"/>
    <property type="project" value="TreeGrafter"/>
</dbReference>
<feature type="domain" description="FAD-binding FR-type" evidence="9">
    <location>
        <begin position="348"/>
        <end position="505"/>
    </location>
</feature>
<feature type="transmembrane region" description="Helical" evidence="8">
    <location>
        <begin position="260"/>
        <end position="278"/>
    </location>
</feature>
<keyword evidence="2" id="KW-0813">Transport</keyword>
<dbReference type="InterPro" id="IPR051410">
    <property type="entry name" value="Ferric/Cupric_Reductase"/>
</dbReference>
<dbReference type="EMBL" id="MU839848">
    <property type="protein sequence ID" value="KAK1750318.1"/>
    <property type="molecule type" value="Genomic_DNA"/>
</dbReference>
<reference evidence="10" key="1">
    <citation type="submission" date="2023-06" db="EMBL/GenBank/DDBJ databases">
        <title>Genome-scale phylogeny and comparative genomics of the fungal order Sordariales.</title>
        <authorList>
            <consortium name="Lawrence Berkeley National Laboratory"/>
            <person name="Hensen N."/>
            <person name="Bonometti L."/>
            <person name="Westerberg I."/>
            <person name="Brannstrom I.O."/>
            <person name="Guillou S."/>
            <person name="Cros-Aarteil S."/>
            <person name="Calhoun S."/>
            <person name="Haridas S."/>
            <person name="Kuo A."/>
            <person name="Mondo S."/>
            <person name="Pangilinan J."/>
            <person name="Riley R."/>
            <person name="Labutti K."/>
            <person name="Andreopoulos B."/>
            <person name="Lipzen A."/>
            <person name="Chen C."/>
            <person name="Yanf M."/>
            <person name="Daum C."/>
            <person name="Ng V."/>
            <person name="Clum A."/>
            <person name="Steindorff A."/>
            <person name="Ohm R."/>
            <person name="Martin F."/>
            <person name="Silar P."/>
            <person name="Natvig D."/>
            <person name="Lalanne C."/>
            <person name="Gautier V."/>
            <person name="Ament-Velasquez S.L."/>
            <person name="Kruys A."/>
            <person name="Hutchinson M.I."/>
            <person name="Powell A.J."/>
            <person name="Barry K."/>
            <person name="Miller A.N."/>
            <person name="Grigoriev I.V."/>
            <person name="Debuchy R."/>
            <person name="Gladieux P."/>
            <person name="Thoren M.H."/>
            <person name="Johannesson H."/>
        </authorList>
    </citation>
    <scope>NUCLEOTIDE SEQUENCE</scope>
    <source>
        <strain evidence="10">PSN4</strain>
    </source>
</reference>
<dbReference type="PANTHER" id="PTHR32361">
    <property type="entry name" value="FERRIC/CUPRIC REDUCTASE TRANSMEMBRANE COMPONENT"/>
    <property type="match status" value="1"/>
</dbReference>
<comment type="subcellular location">
    <subcellularLocation>
        <location evidence="1">Membrane</location>
        <topology evidence="1">Multi-pass membrane protein</topology>
    </subcellularLocation>
</comment>
<evidence type="ECO:0000259" key="9">
    <source>
        <dbReference type="PROSITE" id="PS51384"/>
    </source>
</evidence>
<name>A0AAJ0B4P9_9PEZI</name>
<dbReference type="GO" id="GO:0006879">
    <property type="term" value="P:intracellular iron ion homeostasis"/>
    <property type="evidence" value="ECO:0007669"/>
    <property type="project" value="TreeGrafter"/>
</dbReference>
<evidence type="ECO:0000256" key="5">
    <source>
        <dbReference type="ARBA" id="ARBA00023065"/>
    </source>
</evidence>
<sequence>MAASQLLSYACAHGNASELPRFLTAICASSGVPFFAGTAEGGGLPPGLDPEKLEYLRQLIAALYEARAIVASYNVVIVVLILGFAVQRWRRHRINLERWHRRVHDWPAPAGLNTPSSSSSSTIQGTATPPNATKSISADIERVPLLPGRKRSKRNPAAFRTLSSWLARQPPPLPLVNRTLPSNATSLFLAGWVGLNVFFHFYRLPLRWDFFFIFADRAGLIFVVNLPLLYLLGAKNQPLGWLTGYSYEALNIFHRRVGELMCFEAAVHFVSMVVYQFFIMEDWLKATRTPREYFTHPLILCGIGAFVSYELLFFTSLGSFRQRWYELFLASHVFLQVVALVFLYLHYYTSRPYVVLSLVIFTVDRLVWRFNLKRCRVTADLLVLDDGETFLVSADWDISQWPAARSWWSSFLRDRSIMQGWEPTDHVFLTVPALGRSFGLQAHPFTIASAAPGRVTRSTTEPVHAWFSLLVRAYDGFTDALLRYAQQNPRVSVTLDGPYGSSHALEMLRACGCVVLVAGGSGIAVTFPLVWALLHEAVPHDNESDGNGKRQQRVHMLWVTHSRSHQAWVPEQQLDELVSRGLDLVMPEPTVEAGRPDVAMCVRGWIEDAAAEGLETGVVVSGPDGLNRTVRNTCADAIGAGFDVEVAVEKFGW</sequence>
<dbReference type="AlphaFoldDB" id="A0AAJ0B4P9"/>
<feature type="transmembrane region" description="Helical" evidence="8">
    <location>
        <begin position="324"/>
        <end position="345"/>
    </location>
</feature>
<feature type="region of interest" description="Disordered" evidence="7">
    <location>
        <begin position="110"/>
        <end position="133"/>
    </location>
</feature>
<evidence type="ECO:0000313" key="11">
    <source>
        <dbReference type="Proteomes" id="UP001239445"/>
    </source>
</evidence>
<keyword evidence="5" id="KW-0406">Ion transport</keyword>
<dbReference type="SUPFAM" id="SSF52343">
    <property type="entry name" value="Ferredoxin reductase-like, C-terminal NADP-linked domain"/>
    <property type="match status" value="1"/>
</dbReference>
<dbReference type="GO" id="GO:0000293">
    <property type="term" value="F:ferric-chelate reductase activity"/>
    <property type="evidence" value="ECO:0007669"/>
    <property type="project" value="TreeGrafter"/>
</dbReference>
<evidence type="ECO:0000256" key="7">
    <source>
        <dbReference type="SAM" id="MobiDB-lite"/>
    </source>
</evidence>
<dbReference type="InterPro" id="IPR017927">
    <property type="entry name" value="FAD-bd_FR_type"/>
</dbReference>
<dbReference type="PROSITE" id="PS51384">
    <property type="entry name" value="FAD_FR"/>
    <property type="match status" value="1"/>
</dbReference>
<evidence type="ECO:0000256" key="3">
    <source>
        <dbReference type="ARBA" id="ARBA00022692"/>
    </source>
</evidence>
<keyword evidence="11" id="KW-1185">Reference proteome</keyword>
<dbReference type="Pfam" id="PF08022">
    <property type="entry name" value="FAD_binding_8"/>
    <property type="match status" value="1"/>
</dbReference>
<evidence type="ECO:0000256" key="4">
    <source>
        <dbReference type="ARBA" id="ARBA00022989"/>
    </source>
</evidence>
<dbReference type="Pfam" id="PF01794">
    <property type="entry name" value="Ferric_reduct"/>
    <property type="match status" value="1"/>
</dbReference>
<proteinExistence type="predicted"/>